<dbReference type="PANTHER" id="PTHR13878:SF112">
    <property type="entry name" value="CYTOKININ DEHYDROGENASE 7"/>
    <property type="match status" value="1"/>
</dbReference>
<keyword evidence="11" id="KW-1185">Reference proteome</keyword>
<reference evidence="10 11" key="1">
    <citation type="journal article" date="2023" name="Hortic Res">
        <title>Pangenome of water caltrop reveals structural variations and asymmetric subgenome divergence after allopolyploidization.</title>
        <authorList>
            <person name="Zhang X."/>
            <person name="Chen Y."/>
            <person name="Wang L."/>
            <person name="Yuan Y."/>
            <person name="Fang M."/>
            <person name="Shi L."/>
            <person name="Lu R."/>
            <person name="Comes H.P."/>
            <person name="Ma Y."/>
            <person name="Chen Y."/>
            <person name="Huang G."/>
            <person name="Zhou Y."/>
            <person name="Zheng Z."/>
            <person name="Qiu Y."/>
        </authorList>
    </citation>
    <scope>NUCLEOTIDE SEQUENCE [LARGE SCALE GENOMIC DNA]</scope>
    <source>
        <tissue evidence="10">Roots</tissue>
    </source>
</reference>
<dbReference type="Pfam" id="PF09265">
    <property type="entry name" value="Cytokin-bind"/>
    <property type="match status" value="1"/>
</dbReference>
<dbReference type="AlphaFoldDB" id="A0AAN7Q339"/>
<dbReference type="InterPro" id="IPR016169">
    <property type="entry name" value="FAD-bd_PCMH_sub2"/>
</dbReference>
<proteinExistence type="inferred from homology"/>
<keyword evidence="6" id="KW-0560">Oxidoreductase</keyword>
<dbReference type="InterPro" id="IPR036318">
    <property type="entry name" value="FAD-bd_PCMH-like_sf"/>
</dbReference>
<dbReference type="InterPro" id="IPR016166">
    <property type="entry name" value="FAD-bd_PCMH"/>
</dbReference>
<dbReference type="PROSITE" id="PS51387">
    <property type="entry name" value="FAD_PCMH"/>
    <property type="match status" value="1"/>
</dbReference>
<sequence length="525" mass="57522">MIAYLECLVPETDAEPTPPDGGKGDRPALPDSLGIHGTSLDSCPAIAVRDFGGMASARPLALVCPYGSDDVAHTVRAAASSAHLTVAARGNGHSINGQAMAHMGLVIDMRCLDPGLFKVIPGGPPDGDLPSVVVSGGALWEEVLVRCLEHGLAPQSYTDYLRLTVGGTLSNAGVSGQAFRHGPQTSNVAEMEVVTGTGEVLVCSEKENSELFFGTLGGLGQFGIITKARILLQPAPDMVRWIRLVYTRFAQFARDAERLIDLPDGGGGSFDYVEGFVFVHGDDPVNGWPTVPFVPDQEFDLTRLPHTAGPVLYCLELALHYRTGDRPCVVDSVVKRLLGGLSYVEGLEFHTDVGYSEFLMRVSHAEQQARASGTWDGPHPWLNLFVSKKSIGDFDRTVFNGILRKGIGGPMLVYPLLRSRWDGRTSVVLPDSDEIFYIVALLRFNQPYPLGPPVEALIAQNHEIIDVCEKNGLDYKLYLPHYESEDEWRRHFGSRGWARFIDRKRRFDPMAILAPGQKIFSRRPW</sequence>
<dbReference type="Proteomes" id="UP001345219">
    <property type="component" value="Chromosome 8"/>
</dbReference>
<dbReference type="InterPro" id="IPR015345">
    <property type="entry name" value="Cytokinin_DH_FAD/cytokin-bd"/>
</dbReference>
<accession>A0AAN7Q339</accession>
<name>A0AAN7Q339_9MYRT</name>
<dbReference type="SUPFAM" id="SSF55103">
    <property type="entry name" value="FAD-linked oxidases, C-terminal domain"/>
    <property type="match status" value="1"/>
</dbReference>
<evidence type="ECO:0000313" key="11">
    <source>
        <dbReference type="Proteomes" id="UP001345219"/>
    </source>
</evidence>
<evidence type="ECO:0000256" key="6">
    <source>
        <dbReference type="ARBA" id="ARBA00023002"/>
    </source>
</evidence>
<comment type="caution">
    <text evidence="10">The sequence shown here is derived from an EMBL/GenBank/DDBJ whole genome shotgun (WGS) entry which is preliminary data.</text>
</comment>
<comment type="catalytic activity">
    <reaction evidence="7">
        <text>N(6)-dimethylallyladenine + A + H2O = 3-methyl-2-butenal + adenine + AH2</text>
        <dbReference type="Rhea" id="RHEA:13625"/>
        <dbReference type="ChEBI" id="CHEBI:13193"/>
        <dbReference type="ChEBI" id="CHEBI:15377"/>
        <dbReference type="ChEBI" id="CHEBI:15825"/>
        <dbReference type="ChEBI" id="CHEBI:16708"/>
        <dbReference type="ChEBI" id="CHEBI:17499"/>
        <dbReference type="ChEBI" id="CHEBI:17660"/>
        <dbReference type="EC" id="1.5.99.12"/>
    </reaction>
</comment>
<evidence type="ECO:0000256" key="5">
    <source>
        <dbReference type="ARBA" id="ARBA00022827"/>
    </source>
</evidence>
<dbReference type="InterPro" id="IPR050432">
    <property type="entry name" value="FAD-linked_Oxidoreductases_BP"/>
</dbReference>
<dbReference type="InterPro" id="IPR016167">
    <property type="entry name" value="FAD-bd_PCMH_sub1"/>
</dbReference>
<keyword evidence="5" id="KW-0274">FAD</keyword>
<dbReference type="InterPro" id="IPR016164">
    <property type="entry name" value="FAD-linked_Oxase-like_C"/>
</dbReference>
<dbReference type="Gene3D" id="3.30.43.10">
    <property type="entry name" value="Uridine Diphospho-n-acetylenolpyruvylglucosamine Reductase, domain 2"/>
    <property type="match status" value="1"/>
</dbReference>
<dbReference type="GO" id="GO:0009690">
    <property type="term" value="P:cytokinin metabolic process"/>
    <property type="evidence" value="ECO:0007669"/>
    <property type="project" value="InterPro"/>
</dbReference>
<dbReference type="Gene3D" id="3.30.465.10">
    <property type="match status" value="1"/>
</dbReference>
<evidence type="ECO:0000256" key="2">
    <source>
        <dbReference type="ARBA" id="ARBA00005466"/>
    </source>
</evidence>
<evidence type="ECO:0000256" key="8">
    <source>
        <dbReference type="SAM" id="MobiDB-lite"/>
    </source>
</evidence>
<dbReference type="InterPro" id="IPR006094">
    <property type="entry name" value="Oxid_FAD_bind_N"/>
</dbReference>
<protein>
    <recommendedName>
        <fullName evidence="3">cytokinin dehydrogenase</fullName>
        <ecNumber evidence="3">1.5.99.12</ecNumber>
    </recommendedName>
</protein>
<dbReference type="InterPro" id="IPR016170">
    <property type="entry name" value="Cytok_DH_C_sf"/>
</dbReference>
<comment type="cofactor">
    <cofactor evidence="1">
        <name>FAD</name>
        <dbReference type="ChEBI" id="CHEBI:57692"/>
    </cofactor>
</comment>
<evidence type="ECO:0000256" key="7">
    <source>
        <dbReference type="ARBA" id="ARBA00048224"/>
    </source>
</evidence>
<dbReference type="SUPFAM" id="SSF56176">
    <property type="entry name" value="FAD-binding/transporter-associated domain-like"/>
    <property type="match status" value="1"/>
</dbReference>
<comment type="similarity">
    <text evidence="2">Belongs to the oxygen-dependent FAD-linked oxidoreductase family.</text>
</comment>
<dbReference type="EC" id="1.5.99.12" evidence="3"/>
<evidence type="ECO:0000259" key="9">
    <source>
        <dbReference type="PROSITE" id="PS51387"/>
    </source>
</evidence>
<gene>
    <name evidence="10" type="ORF">SAY87_009687</name>
</gene>
<dbReference type="Gene3D" id="3.40.462.10">
    <property type="entry name" value="FAD-linked oxidases, C-terminal domain"/>
    <property type="match status" value="1"/>
</dbReference>
<evidence type="ECO:0000313" key="10">
    <source>
        <dbReference type="EMBL" id="KAK4755930.1"/>
    </source>
</evidence>
<evidence type="ECO:0000256" key="3">
    <source>
        <dbReference type="ARBA" id="ARBA00011928"/>
    </source>
</evidence>
<dbReference type="GO" id="GO:0019139">
    <property type="term" value="F:cytokinin dehydrogenase activity"/>
    <property type="evidence" value="ECO:0007669"/>
    <property type="project" value="UniProtKB-EC"/>
</dbReference>
<feature type="domain" description="FAD-binding PCMH-type" evidence="9">
    <location>
        <begin position="55"/>
        <end position="235"/>
    </location>
</feature>
<keyword evidence="4" id="KW-0285">Flavoprotein</keyword>
<feature type="region of interest" description="Disordered" evidence="8">
    <location>
        <begin position="9"/>
        <end position="34"/>
    </location>
</feature>
<evidence type="ECO:0000256" key="4">
    <source>
        <dbReference type="ARBA" id="ARBA00022630"/>
    </source>
</evidence>
<organism evidence="10 11">
    <name type="scientific">Trapa incisa</name>
    <dbReference type="NCBI Taxonomy" id="236973"/>
    <lineage>
        <taxon>Eukaryota</taxon>
        <taxon>Viridiplantae</taxon>
        <taxon>Streptophyta</taxon>
        <taxon>Embryophyta</taxon>
        <taxon>Tracheophyta</taxon>
        <taxon>Spermatophyta</taxon>
        <taxon>Magnoliopsida</taxon>
        <taxon>eudicotyledons</taxon>
        <taxon>Gunneridae</taxon>
        <taxon>Pentapetalae</taxon>
        <taxon>rosids</taxon>
        <taxon>malvids</taxon>
        <taxon>Myrtales</taxon>
        <taxon>Lythraceae</taxon>
        <taxon>Trapa</taxon>
    </lineage>
</organism>
<dbReference type="GO" id="GO:0071949">
    <property type="term" value="F:FAD binding"/>
    <property type="evidence" value="ECO:0007669"/>
    <property type="project" value="InterPro"/>
</dbReference>
<dbReference type="EMBL" id="JAXIOK010000014">
    <property type="protein sequence ID" value="KAK4755930.1"/>
    <property type="molecule type" value="Genomic_DNA"/>
</dbReference>
<dbReference type="PANTHER" id="PTHR13878">
    <property type="entry name" value="GULONOLACTONE OXIDASE"/>
    <property type="match status" value="1"/>
</dbReference>
<evidence type="ECO:0000256" key="1">
    <source>
        <dbReference type="ARBA" id="ARBA00001974"/>
    </source>
</evidence>
<dbReference type="Pfam" id="PF01565">
    <property type="entry name" value="FAD_binding_4"/>
    <property type="match status" value="1"/>
</dbReference>